<dbReference type="FunFam" id="2.30.30.70:FF:000001">
    <property type="entry name" value="60S ribosomal protein L21"/>
    <property type="match status" value="1"/>
</dbReference>
<dbReference type="Gene3D" id="2.30.30.70">
    <property type="entry name" value="Ribosomal protein L21"/>
    <property type="match status" value="1"/>
</dbReference>
<reference evidence="7" key="1">
    <citation type="submission" date="2022-01" db="EMBL/GenBank/DDBJ databases">
        <title>Draft genome of Methanogenium marinum DSM 15558.</title>
        <authorList>
            <person name="Chen S.-C."/>
            <person name="You Y.-T."/>
        </authorList>
    </citation>
    <scope>NUCLEOTIDE SEQUENCE</scope>
    <source>
        <strain evidence="7">DSM 15558</strain>
    </source>
</reference>
<proteinExistence type="inferred from homology"/>
<evidence type="ECO:0000313" key="8">
    <source>
        <dbReference type="Proteomes" id="UP001143747"/>
    </source>
</evidence>
<dbReference type="InterPro" id="IPR022856">
    <property type="entry name" value="Ribosomal_eL21_arc"/>
</dbReference>
<dbReference type="SUPFAM" id="SSF50104">
    <property type="entry name" value="Translation proteins SH3-like domain"/>
    <property type="match status" value="1"/>
</dbReference>
<dbReference type="InterPro" id="IPR008991">
    <property type="entry name" value="Translation_prot_SH3-like_sf"/>
</dbReference>
<evidence type="ECO:0000256" key="1">
    <source>
        <dbReference type="ARBA" id="ARBA00008427"/>
    </source>
</evidence>
<dbReference type="Proteomes" id="UP001143747">
    <property type="component" value="Unassembled WGS sequence"/>
</dbReference>
<keyword evidence="8" id="KW-1185">Reference proteome</keyword>
<evidence type="ECO:0000256" key="4">
    <source>
        <dbReference type="ARBA" id="ARBA00035219"/>
    </source>
</evidence>
<dbReference type="GO" id="GO:0005840">
    <property type="term" value="C:ribosome"/>
    <property type="evidence" value="ECO:0007669"/>
    <property type="project" value="UniProtKB-KW"/>
</dbReference>
<protein>
    <recommendedName>
        <fullName evidence="4 5">Large ribosomal subunit protein eL21</fullName>
    </recommendedName>
</protein>
<keyword evidence="3 5" id="KW-0687">Ribonucleoprotein</keyword>
<sequence>MAHHNGPRKKTRGKFKKALRRRGMAPVTTVIQSFDEGTKVHIVIDSSIQKGMPHRRFHGKTGTVIGKRGRAWILEIKDGNKTKTVISKPQHLKPQKQ</sequence>
<dbReference type="InterPro" id="IPR001147">
    <property type="entry name" value="Ribosomal_eL21"/>
</dbReference>
<evidence type="ECO:0000256" key="2">
    <source>
        <dbReference type="ARBA" id="ARBA00022980"/>
    </source>
</evidence>
<accession>A0A9Q4KUF0</accession>
<dbReference type="Pfam" id="PF01157">
    <property type="entry name" value="Ribosomal_L21e"/>
    <property type="match status" value="1"/>
</dbReference>
<dbReference type="HAMAP" id="MF_00369">
    <property type="entry name" value="Ribosomal_eL21"/>
    <property type="match status" value="1"/>
</dbReference>
<keyword evidence="2 5" id="KW-0689">Ribosomal protein</keyword>
<evidence type="ECO:0000256" key="5">
    <source>
        <dbReference type="HAMAP-Rule" id="MF_00369"/>
    </source>
</evidence>
<organism evidence="7 8">
    <name type="scientific">Methanogenium marinum</name>
    <dbReference type="NCBI Taxonomy" id="348610"/>
    <lineage>
        <taxon>Archaea</taxon>
        <taxon>Methanobacteriati</taxon>
        <taxon>Methanobacteriota</taxon>
        <taxon>Stenosarchaea group</taxon>
        <taxon>Methanomicrobia</taxon>
        <taxon>Methanomicrobiales</taxon>
        <taxon>Methanomicrobiaceae</taxon>
        <taxon>Methanogenium</taxon>
    </lineage>
</organism>
<dbReference type="EMBL" id="JAKELO010000002">
    <property type="protein sequence ID" value="MDE4909032.1"/>
    <property type="molecule type" value="Genomic_DNA"/>
</dbReference>
<dbReference type="GO" id="GO:0006412">
    <property type="term" value="P:translation"/>
    <property type="evidence" value="ECO:0007669"/>
    <property type="project" value="UniProtKB-UniRule"/>
</dbReference>
<dbReference type="InterPro" id="IPR036948">
    <property type="entry name" value="Ribosomal_eL21_sf"/>
</dbReference>
<dbReference type="NCBIfam" id="NF003303">
    <property type="entry name" value="PRK04306.1"/>
    <property type="match status" value="1"/>
</dbReference>
<comment type="caution">
    <text evidence="7">The sequence shown here is derived from an EMBL/GenBank/DDBJ whole genome shotgun (WGS) entry which is preliminary data.</text>
</comment>
<dbReference type="AlphaFoldDB" id="A0A9Q4KUF0"/>
<dbReference type="PANTHER" id="PTHR20981">
    <property type="entry name" value="60S RIBOSOMAL PROTEIN L21"/>
    <property type="match status" value="1"/>
</dbReference>
<dbReference type="RefSeq" id="WP_274925639.1">
    <property type="nucleotide sequence ID" value="NZ_JAKELO010000002.1"/>
</dbReference>
<evidence type="ECO:0000256" key="6">
    <source>
        <dbReference type="SAM" id="MobiDB-lite"/>
    </source>
</evidence>
<evidence type="ECO:0000313" key="7">
    <source>
        <dbReference type="EMBL" id="MDE4909032.1"/>
    </source>
</evidence>
<evidence type="ECO:0000256" key="3">
    <source>
        <dbReference type="ARBA" id="ARBA00023274"/>
    </source>
</evidence>
<name>A0A9Q4KUF0_9EURY</name>
<feature type="region of interest" description="Disordered" evidence="6">
    <location>
        <begin position="1"/>
        <end position="22"/>
    </location>
</feature>
<gene>
    <name evidence="5" type="primary">rpl21e</name>
    <name evidence="7" type="ORF">L0665_10470</name>
</gene>
<comment type="similarity">
    <text evidence="1 5">Belongs to the eukaryotic ribosomal protein eL21 family.</text>
</comment>
<dbReference type="GO" id="GO:0003735">
    <property type="term" value="F:structural constituent of ribosome"/>
    <property type="evidence" value="ECO:0007669"/>
    <property type="project" value="InterPro"/>
</dbReference>
<dbReference type="GO" id="GO:1990904">
    <property type="term" value="C:ribonucleoprotein complex"/>
    <property type="evidence" value="ECO:0007669"/>
    <property type="project" value="UniProtKB-KW"/>
</dbReference>